<name>A0A840V8D2_9PROT</name>
<dbReference type="RefSeq" id="WP_183265008.1">
    <property type="nucleotide sequence ID" value="NZ_JACHFJ010000001.1"/>
</dbReference>
<keyword evidence="3" id="KW-0328">Glycosyltransferase</keyword>
<evidence type="ECO:0000256" key="5">
    <source>
        <dbReference type="ARBA" id="ARBA00022692"/>
    </source>
</evidence>
<evidence type="ECO:0000256" key="6">
    <source>
        <dbReference type="ARBA" id="ARBA00022989"/>
    </source>
</evidence>
<feature type="transmembrane region" description="Helical" evidence="8">
    <location>
        <begin position="128"/>
        <end position="154"/>
    </location>
</feature>
<evidence type="ECO:0000256" key="3">
    <source>
        <dbReference type="ARBA" id="ARBA00022676"/>
    </source>
</evidence>
<keyword evidence="7 8" id="KW-0472">Membrane</keyword>
<dbReference type="GO" id="GO:0016763">
    <property type="term" value="F:pentosyltransferase activity"/>
    <property type="evidence" value="ECO:0007669"/>
    <property type="project" value="TreeGrafter"/>
</dbReference>
<evidence type="ECO:0000256" key="1">
    <source>
        <dbReference type="ARBA" id="ARBA00004651"/>
    </source>
</evidence>
<protein>
    <submittedName>
        <fullName evidence="9">4-amino-4-deoxy-L-arabinose transferase-like glycosyltransferase</fullName>
    </submittedName>
</protein>
<comment type="caution">
    <text evidence="9">The sequence shown here is derived from an EMBL/GenBank/DDBJ whole genome shotgun (WGS) entry which is preliminary data.</text>
</comment>
<dbReference type="PANTHER" id="PTHR33908">
    <property type="entry name" value="MANNOSYLTRANSFERASE YKCB-RELATED"/>
    <property type="match status" value="1"/>
</dbReference>
<dbReference type="Proteomes" id="UP000553706">
    <property type="component" value="Unassembled WGS sequence"/>
</dbReference>
<feature type="transmembrane region" description="Helical" evidence="8">
    <location>
        <begin position="184"/>
        <end position="204"/>
    </location>
</feature>
<accession>A0A840V8D2</accession>
<feature type="transmembrane region" description="Helical" evidence="8">
    <location>
        <begin position="265"/>
        <end position="283"/>
    </location>
</feature>
<reference evidence="9 10" key="1">
    <citation type="submission" date="2020-08" db="EMBL/GenBank/DDBJ databases">
        <title>Genomic Encyclopedia of Type Strains, Phase IV (KMG-IV): sequencing the most valuable type-strain genomes for metagenomic binning, comparative biology and taxonomic classification.</title>
        <authorList>
            <person name="Goeker M."/>
        </authorList>
    </citation>
    <scope>NUCLEOTIDE SEQUENCE [LARGE SCALE GENOMIC DNA]</scope>
    <source>
        <strain evidence="9 10">DSM 27026</strain>
    </source>
</reference>
<evidence type="ECO:0000256" key="8">
    <source>
        <dbReference type="SAM" id="Phobius"/>
    </source>
</evidence>
<keyword evidence="4 9" id="KW-0808">Transferase</keyword>
<dbReference type="PANTHER" id="PTHR33908:SF3">
    <property type="entry name" value="UNDECAPRENYL PHOSPHATE-ALPHA-4-AMINO-4-DEOXY-L-ARABINOSE ARABINOSYL TRANSFERASE"/>
    <property type="match status" value="1"/>
</dbReference>
<organism evidence="9 10">
    <name type="scientific">Acidocella aromatica</name>
    <dbReference type="NCBI Taxonomy" id="1303579"/>
    <lineage>
        <taxon>Bacteria</taxon>
        <taxon>Pseudomonadati</taxon>
        <taxon>Pseudomonadota</taxon>
        <taxon>Alphaproteobacteria</taxon>
        <taxon>Acetobacterales</taxon>
        <taxon>Acidocellaceae</taxon>
        <taxon>Acidocella</taxon>
    </lineage>
</organism>
<dbReference type="GO" id="GO:0010041">
    <property type="term" value="P:response to iron(III) ion"/>
    <property type="evidence" value="ECO:0007669"/>
    <property type="project" value="TreeGrafter"/>
</dbReference>
<evidence type="ECO:0000256" key="2">
    <source>
        <dbReference type="ARBA" id="ARBA00022475"/>
    </source>
</evidence>
<keyword evidence="5 8" id="KW-0812">Transmembrane</keyword>
<keyword evidence="10" id="KW-1185">Reference proteome</keyword>
<dbReference type="GO" id="GO:0009103">
    <property type="term" value="P:lipopolysaccharide biosynthetic process"/>
    <property type="evidence" value="ECO:0007669"/>
    <property type="project" value="UniProtKB-ARBA"/>
</dbReference>
<proteinExistence type="predicted"/>
<feature type="transmembrane region" description="Helical" evidence="8">
    <location>
        <begin position="59"/>
        <end position="92"/>
    </location>
</feature>
<evidence type="ECO:0000256" key="4">
    <source>
        <dbReference type="ARBA" id="ARBA00022679"/>
    </source>
</evidence>
<dbReference type="AlphaFoldDB" id="A0A840V8D2"/>
<keyword evidence="6 8" id="KW-1133">Transmembrane helix</keyword>
<evidence type="ECO:0000256" key="7">
    <source>
        <dbReference type="ARBA" id="ARBA00023136"/>
    </source>
</evidence>
<gene>
    <name evidence="9" type="ORF">HNP71_000230</name>
</gene>
<dbReference type="EMBL" id="JACHFJ010000001">
    <property type="protein sequence ID" value="MBB5372006.1"/>
    <property type="molecule type" value="Genomic_DNA"/>
</dbReference>
<keyword evidence="2" id="KW-1003">Cell membrane</keyword>
<feature type="transmembrane region" description="Helical" evidence="8">
    <location>
        <begin position="241"/>
        <end position="258"/>
    </location>
</feature>
<dbReference type="GO" id="GO:0005886">
    <property type="term" value="C:plasma membrane"/>
    <property type="evidence" value="ECO:0007669"/>
    <property type="project" value="UniProtKB-SubCell"/>
</dbReference>
<evidence type="ECO:0000313" key="9">
    <source>
        <dbReference type="EMBL" id="MBB5372006.1"/>
    </source>
</evidence>
<evidence type="ECO:0000313" key="10">
    <source>
        <dbReference type="Proteomes" id="UP000553706"/>
    </source>
</evidence>
<sequence length="458" mass="48927">MNRALPALVFLALSALTRLPVLHRAVLDWDESLYFLMAQQWRLGHLPYTTVWDNKPLGIYVIFAAFQAVIPGIAAIRVATALFVALLACTVFGITQRLTASRQAAWLAGLALGLASLSNDGLSANTELFMASFTALAVLGVLANAPAWAVGLALGCAVMVKDVAVTEAPCVFLLLLYRRRDWQTGLACLLGAAIPLAAALALYAANGQLPLWWECNVLANLRRASVPLSPGTVFWGLQTQAVRWGGLYAAAALLALLGRGRSLAAIFPPLWLLCAIVGAISARSFYDHYFLQALPPLCVCLGALYARLPPRPALRATLVATTLAQPLRAAQLALDYAVSPDVIAAAGADLAAQHPASLYVFDAQPILYALAGTPLPTRYVLPSVLTRTTLPRVAGVNASAEVARILATQPQFIARRTPAPNDALSSQAVYAQLDAVLAQNYAPWHSYQGMTIYKRLIP</sequence>
<comment type="subcellular location">
    <subcellularLocation>
        <location evidence="1">Cell membrane</location>
        <topology evidence="1">Multi-pass membrane protein</topology>
    </subcellularLocation>
</comment>
<dbReference type="InterPro" id="IPR050297">
    <property type="entry name" value="LipidA_mod_glycosyltrf_83"/>
</dbReference>